<name>A0AAD7Z6Z5_DIPPU</name>
<reference evidence="2" key="2">
    <citation type="submission" date="2023-05" db="EMBL/GenBank/DDBJ databases">
        <authorList>
            <person name="Fouks B."/>
        </authorList>
    </citation>
    <scope>NUCLEOTIDE SEQUENCE</scope>
    <source>
        <strain evidence="2">Stay&amp;Tobe</strain>
        <tissue evidence="2">Testes</tissue>
    </source>
</reference>
<feature type="non-terminal residue" evidence="2">
    <location>
        <position position="87"/>
    </location>
</feature>
<evidence type="ECO:0000256" key="1">
    <source>
        <dbReference type="SAM" id="MobiDB-lite"/>
    </source>
</evidence>
<evidence type="ECO:0000313" key="3">
    <source>
        <dbReference type="Proteomes" id="UP001233999"/>
    </source>
</evidence>
<proteinExistence type="predicted"/>
<accession>A0AAD7Z6Z5</accession>
<evidence type="ECO:0000313" key="2">
    <source>
        <dbReference type="EMBL" id="KAJ9575079.1"/>
    </source>
</evidence>
<organism evidence="2 3">
    <name type="scientific">Diploptera punctata</name>
    <name type="common">Pacific beetle cockroach</name>
    <dbReference type="NCBI Taxonomy" id="6984"/>
    <lineage>
        <taxon>Eukaryota</taxon>
        <taxon>Metazoa</taxon>
        <taxon>Ecdysozoa</taxon>
        <taxon>Arthropoda</taxon>
        <taxon>Hexapoda</taxon>
        <taxon>Insecta</taxon>
        <taxon>Pterygota</taxon>
        <taxon>Neoptera</taxon>
        <taxon>Polyneoptera</taxon>
        <taxon>Dictyoptera</taxon>
        <taxon>Blattodea</taxon>
        <taxon>Blaberoidea</taxon>
        <taxon>Blaberidae</taxon>
        <taxon>Diplopterinae</taxon>
        <taxon>Diploptera</taxon>
    </lineage>
</organism>
<protein>
    <submittedName>
        <fullName evidence="2">Uncharacterized protein</fullName>
    </submittedName>
</protein>
<reference evidence="2" key="1">
    <citation type="journal article" date="2023" name="IScience">
        <title>Live-bearing cockroach genome reveals convergent evolutionary mechanisms linked to viviparity in insects and beyond.</title>
        <authorList>
            <person name="Fouks B."/>
            <person name="Harrison M.C."/>
            <person name="Mikhailova A.A."/>
            <person name="Marchal E."/>
            <person name="English S."/>
            <person name="Carruthers M."/>
            <person name="Jennings E.C."/>
            <person name="Chiamaka E.L."/>
            <person name="Frigard R.A."/>
            <person name="Pippel M."/>
            <person name="Attardo G.M."/>
            <person name="Benoit J.B."/>
            <person name="Bornberg-Bauer E."/>
            <person name="Tobe S.S."/>
        </authorList>
    </citation>
    <scope>NUCLEOTIDE SEQUENCE</scope>
    <source>
        <strain evidence="2">Stay&amp;Tobe</strain>
    </source>
</reference>
<feature type="region of interest" description="Disordered" evidence="1">
    <location>
        <begin position="1"/>
        <end position="20"/>
    </location>
</feature>
<feature type="compositionally biased region" description="Polar residues" evidence="1">
    <location>
        <begin position="1"/>
        <end position="15"/>
    </location>
</feature>
<comment type="caution">
    <text evidence="2">The sequence shown here is derived from an EMBL/GenBank/DDBJ whole genome shotgun (WGS) entry which is preliminary data.</text>
</comment>
<dbReference type="EMBL" id="JASPKZ010010240">
    <property type="protein sequence ID" value="KAJ9575079.1"/>
    <property type="molecule type" value="Genomic_DNA"/>
</dbReference>
<dbReference type="Proteomes" id="UP001233999">
    <property type="component" value="Unassembled WGS sequence"/>
</dbReference>
<keyword evidence="3" id="KW-1185">Reference proteome</keyword>
<dbReference type="AlphaFoldDB" id="A0AAD7Z6Z5"/>
<sequence length="87" mass="10024">MSCTCLNVGRNSTSHSHPDLLPNSYDISHCLNSQTESFHMGQSIDYINDLKCSHTLKCIVLRSENEESLRKIPTMPYPYERRVHVED</sequence>
<gene>
    <name evidence="2" type="ORF">L9F63_007740</name>
</gene>